<dbReference type="SUPFAM" id="SSF51569">
    <property type="entry name" value="Aldolase"/>
    <property type="match status" value="1"/>
</dbReference>
<dbReference type="PANTHER" id="PTHR42966:SF2">
    <property type="entry name" value="PSEUDAMINIC ACID SYNTHASE"/>
    <property type="match status" value="1"/>
</dbReference>
<dbReference type="InterPro" id="IPR051690">
    <property type="entry name" value="PseI-like"/>
</dbReference>
<dbReference type="SUPFAM" id="SSF51269">
    <property type="entry name" value="AFP III-like domain"/>
    <property type="match status" value="1"/>
</dbReference>
<dbReference type="EMBL" id="JBHTIA010000003">
    <property type="protein sequence ID" value="MFD0763852.1"/>
    <property type="molecule type" value="Genomic_DNA"/>
</dbReference>
<reference evidence="3" key="1">
    <citation type="journal article" date="2019" name="Int. J. Syst. Evol. Microbiol.">
        <title>The Global Catalogue of Microorganisms (GCM) 10K type strain sequencing project: providing services to taxonomists for standard genome sequencing and annotation.</title>
        <authorList>
            <consortium name="The Broad Institute Genomics Platform"/>
            <consortium name="The Broad Institute Genome Sequencing Center for Infectious Disease"/>
            <person name="Wu L."/>
            <person name="Ma J."/>
        </authorList>
    </citation>
    <scope>NUCLEOTIDE SEQUENCE [LARGE SCALE GENOMIC DNA]</scope>
    <source>
        <strain evidence="3">CCUG 60742</strain>
    </source>
</reference>
<dbReference type="PROSITE" id="PS50844">
    <property type="entry name" value="AFP_LIKE"/>
    <property type="match status" value="1"/>
</dbReference>
<dbReference type="RefSeq" id="WP_377138331.1">
    <property type="nucleotide sequence ID" value="NZ_JBHTIA010000003.1"/>
</dbReference>
<evidence type="ECO:0000313" key="3">
    <source>
        <dbReference type="Proteomes" id="UP001597073"/>
    </source>
</evidence>
<dbReference type="SMART" id="SM00858">
    <property type="entry name" value="SAF"/>
    <property type="match status" value="1"/>
</dbReference>
<organism evidence="2 3">
    <name type="scientific">Mucilaginibacter lutimaris</name>
    <dbReference type="NCBI Taxonomy" id="931629"/>
    <lineage>
        <taxon>Bacteria</taxon>
        <taxon>Pseudomonadati</taxon>
        <taxon>Bacteroidota</taxon>
        <taxon>Sphingobacteriia</taxon>
        <taxon>Sphingobacteriales</taxon>
        <taxon>Sphingobacteriaceae</taxon>
        <taxon>Mucilaginibacter</taxon>
    </lineage>
</organism>
<proteinExistence type="predicted"/>
<evidence type="ECO:0000313" key="2">
    <source>
        <dbReference type="EMBL" id="MFD0763852.1"/>
    </source>
</evidence>
<accession>A0ABW2ZBX2</accession>
<dbReference type="InterPro" id="IPR006190">
    <property type="entry name" value="SAF_AFP_Neu5Ac"/>
</dbReference>
<name>A0ABW2ZBX2_9SPHI</name>
<dbReference type="Proteomes" id="UP001597073">
    <property type="component" value="Unassembled WGS sequence"/>
</dbReference>
<evidence type="ECO:0000259" key="1">
    <source>
        <dbReference type="PROSITE" id="PS50844"/>
    </source>
</evidence>
<dbReference type="CDD" id="cd11615">
    <property type="entry name" value="SAF_NeuB_like"/>
    <property type="match status" value="1"/>
</dbReference>
<feature type="domain" description="AFP-like" evidence="1">
    <location>
        <begin position="332"/>
        <end position="390"/>
    </location>
</feature>
<dbReference type="PANTHER" id="PTHR42966">
    <property type="entry name" value="N-ACETYLNEURAMINATE SYNTHASE"/>
    <property type="match status" value="1"/>
</dbReference>
<dbReference type="InterPro" id="IPR013974">
    <property type="entry name" value="SAF"/>
</dbReference>
<dbReference type="InterPro" id="IPR036732">
    <property type="entry name" value="AFP_Neu5c_C_sf"/>
</dbReference>
<dbReference type="InterPro" id="IPR057736">
    <property type="entry name" value="SAF_PseI/NeuA/NeuB"/>
</dbReference>
<dbReference type="Gene3D" id="3.90.1210.10">
    <property type="entry name" value="Antifreeze-like/N-acetylneuraminic acid synthase C-terminal domain"/>
    <property type="match status" value="1"/>
</dbReference>
<dbReference type="Pfam" id="PF08666">
    <property type="entry name" value="SAF"/>
    <property type="match status" value="1"/>
</dbReference>
<comment type="caution">
    <text evidence="2">The sequence shown here is derived from an EMBL/GenBank/DDBJ whole genome shotgun (WGS) entry which is preliminary data.</text>
</comment>
<dbReference type="InterPro" id="IPR013132">
    <property type="entry name" value="PseI/NeuA/B-like_N"/>
</dbReference>
<dbReference type="InterPro" id="IPR013785">
    <property type="entry name" value="Aldolase_TIM"/>
</dbReference>
<gene>
    <name evidence="2" type="ORF">ACFQZI_03260</name>
</gene>
<dbReference type="Gene3D" id="3.20.20.70">
    <property type="entry name" value="Aldolase class I"/>
    <property type="match status" value="1"/>
</dbReference>
<protein>
    <submittedName>
        <fullName evidence="2">N-acetylneuraminate synthase family protein</fullName>
    </submittedName>
</protein>
<sequence>MSVKIDNKQIDVNNPVYFIADIASNHGGDLSKAKELIYACSESGVDAVKMQNFSAETIVSDHGFKNLENVKTHQSGWKTSVFDSYKAASIPFEWTLELKELTEKLNMSYFTSPYSLELVKAVEPYVSAFKLGSGDITWHEEIELMASYDKPLIIATGASSLDEVKMAMAVALKKTDNILLLQCNTNYTARYGEPEAVTRERFSNLNLKVLDTYNKLWPGIPVGLSDHTHGSLSVLASVGLFDCCAVEKHFTFDSTIEGQDHAFSMMPKEWKQMVDETRALKADLKPGLSFEERFAITAQHVDNKEYLQLSVGTGIKEVEDNEKNTVIVQRRAVRATRKLQAGDVLTEADLTVLRPCPKDALPPYELPSLIGKTLNADIEQGEYIKSSAIN</sequence>
<keyword evidence="3" id="KW-1185">Reference proteome</keyword>
<dbReference type="Pfam" id="PF03102">
    <property type="entry name" value="NeuB"/>
    <property type="match status" value="1"/>
</dbReference>